<feature type="transmembrane region" description="Helical" evidence="7">
    <location>
        <begin position="54"/>
        <end position="74"/>
    </location>
</feature>
<evidence type="ECO:0000256" key="3">
    <source>
        <dbReference type="ARBA" id="ARBA00022475"/>
    </source>
</evidence>
<feature type="transmembrane region" description="Helical" evidence="7">
    <location>
        <begin position="227"/>
        <end position="248"/>
    </location>
</feature>
<evidence type="ECO:0000256" key="7">
    <source>
        <dbReference type="SAM" id="Phobius"/>
    </source>
</evidence>
<feature type="transmembrane region" description="Helical" evidence="7">
    <location>
        <begin position="286"/>
        <end position="306"/>
    </location>
</feature>
<organism evidence="9 10">
    <name type="scientific">Streptomyces gobitricini</name>
    <dbReference type="NCBI Taxonomy" id="68211"/>
    <lineage>
        <taxon>Bacteria</taxon>
        <taxon>Bacillati</taxon>
        <taxon>Actinomycetota</taxon>
        <taxon>Actinomycetes</taxon>
        <taxon>Kitasatosporales</taxon>
        <taxon>Streptomycetaceae</taxon>
        <taxon>Streptomyces</taxon>
    </lineage>
</organism>
<dbReference type="InterPro" id="IPR011701">
    <property type="entry name" value="MFS"/>
</dbReference>
<accession>A0ABP5ZHE7</accession>
<dbReference type="InterPro" id="IPR036259">
    <property type="entry name" value="MFS_trans_sf"/>
</dbReference>
<dbReference type="Proteomes" id="UP001499942">
    <property type="component" value="Unassembled WGS sequence"/>
</dbReference>
<feature type="transmembrane region" description="Helical" evidence="7">
    <location>
        <begin position="379"/>
        <end position="398"/>
    </location>
</feature>
<feature type="transmembrane region" description="Helical" evidence="7">
    <location>
        <begin position="176"/>
        <end position="195"/>
    </location>
</feature>
<dbReference type="SUPFAM" id="SSF103473">
    <property type="entry name" value="MFS general substrate transporter"/>
    <property type="match status" value="1"/>
</dbReference>
<dbReference type="PANTHER" id="PTHR23517:SF13">
    <property type="entry name" value="MAJOR FACILITATOR SUPERFAMILY MFS_1"/>
    <property type="match status" value="1"/>
</dbReference>
<dbReference type="PROSITE" id="PS00216">
    <property type="entry name" value="SUGAR_TRANSPORT_1"/>
    <property type="match status" value="1"/>
</dbReference>
<sequence>MIRMSFLPRRGRPRRKRRPGHLAAAAVFAIGMAGTTLPTPLYGLYRRELGFSELMVTVVFASYAVGVILTLLLAGNHSDVAGRRPVLLCALGFAAASAVCFLLEGGLPALFAGRVLSGFSAGLLSGAGTVTVLELAAPGRKSRASLAATAANMGGLGCGPLLSGLLAQYAPLPLSLPFLAHLALVAGACVIVLLLPETVPDARPRVRPRPRGLYVPARVRGVFTPSALAAFAGFSLLGLFTAVAPSFVSHTLGIGNLAVSGLVVFSVFLSSTAGQSLTGRVPVRTALPLGCLVLVGGLLLVGASLWAGSLALLVGGAVCGGLGQGLAFRAALTAVGDAAPPAHRAATVSSFFVVAYTGISLPVVGVGALTMWLGLERAGLTFTACATLLAAATALHLVRAPRDDSR</sequence>
<keyword evidence="10" id="KW-1185">Reference proteome</keyword>
<evidence type="ECO:0000256" key="1">
    <source>
        <dbReference type="ARBA" id="ARBA00004651"/>
    </source>
</evidence>
<comment type="subcellular location">
    <subcellularLocation>
        <location evidence="1">Cell membrane</location>
        <topology evidence="1">Multi-pass membrane protein</topology>
    </subcellularLocation>
</comment>
<comment type="caution">
    <text evidence="9">The sequence shown here is derived from an EMBL/GenBank/DDBJ whole genome shotgun (WGS) entry which is preliminary data.</text>
</comment>
<protein>
    <submittedName>
        <fullName evidence="9">MFS transporter</fullName>
    </submittedName>
</protein>
<gene>
    <name evidence="9" type="ORF">GCM10010393_33930</name>
</gene>
<feature type="transmembrane region" description="Helical" evidence="7">
    <location>
        <begin position="149"/>
        <end position="170"/>
    </location>
</feature>
<dbReference type="Gene3D" id="1.20.1250.20">
    <property type="entry name" value="MFS general substrate transporter like domains"/>
    <property type="match status" value="1"/>
</dbReference>
<dbReference type="EMBL" id="BAAASR010000018">
    <property type="protein sequence ID" value="GAA2498883.1"/>
    <property type="molecule type" value="Genomic_DNA"/>
</dbReference>
<name>A0ABP5ZHE7_9ACTN</name>
<proteinExistence type="predicted"/>
<keyword evidence="6 7" id="KW-0472">Membrane</keyword>
<dbReference type="PROSITE" id="PS50850">
    <property type="entry name" value="MFS"/>
    <property type="match status" value="1"/>
</dbReference>
<dbReference type="Pfam" id="PF07690">
    <property type="entry name" value="MFS_1"/>
    <property type="match status" value="1"/>
</dbReference>
<dbReference type="PANTHER" id="PTHR23517">
    <property type="entry name" value="RESISTANCE PROTEIN MDTM, PUTATIVE-RELATED-RELATED"/>
    <property type="match status" value="1"/>
</dbReference>
<dbReference type="InterPro" id="IPR050171">
    <property type="entry name" value="MFS_Transporters"/>
</dbReference>
<keyword evidence="5 7" id="KW-1133">Transmembrane helix</keyword>
<evidence type="ECO:0000259" key="8">
    <source>
        <dbReference type="PROSITE" id="PS50850"/>
    </source>
</evidence>
<feature type="transmembrane region" description="Helical" evidence="7">
    <location>
        <begin position="117"/>
        <end position="137"/>
    </location>
</feature>
<feature type="domain" description="Major facilitator superfamily (MFS) profile" evidence="8">
    <location>
        <begin position="19"/>
        <end position="404"/>
    </location>
</feature>
<evidence type="ECO:0000313" key="9">
    <source>
        <dbReference type="EMBL" id="GAA2498883.1"/>
    </source>
</evidence>
<keyword evidence="3" id="KW-1003">Cell membrane</keyword>
<feature type="transmembrane region" description="Helical" evidence="7">
    <location>
        <begin position="254"/>
        <end position="274"/>
    </location>
</feature>
<keyword evidence="2" id="KW-0813">Transport</keyword>
<evidence type="ECO:0000256" key="4">
    <source>
        <dbReference type="ARBA" id="ARBA00022692"/>
    </source>
</evidence>
<feature type="transmembrane region" description="Helical" evidence="7">
    <location>
        <begin position="312"/>
        <end position="332"/>
    </location>
</feature>
<feature type="transmembrane region" description="Helical" evidence="7">
    <location>
        <begin position="86"/>
        <end position="111"/>
    </location>
</feature>
<dbReference type="InterPro" id="IPR020846">
    <property type="entry name" value="MFS_dom"/>
</dbReference>
<feature type="transmembrane region" description="Helical" evidence="7">
    <location>
        <begin position="353"/>
        <end position="373"/>
    </location>
</feature>
<evidence type="ECO:0000256" key="2">
    <source>
        <dbReference type="ARBA" id="ARBA00022448"/>
    </source>
</evidence>
<keyword evidence="4 7" id="KW-0812">Transmembrane</keyword>
<evidence type="ECO:0000313" key="10">
    <source>
        <dbReference type="Proteomes" id="UP001499942"/>
    </source>
</evidence>
<evidence type="ECO:0000256" key="5">
    <source>
        <dbReference type="ARBA" id="ARBA00022989"/>
    </source>
</evidence>
<reference evidence="10" key="1">
    <citation type="journal article" date="2019" name="Int. J. Syst. Evol. Microbiol.">
        <title>The Global Catalogue of Microorganisms (GCM) 10K type strain sequencing project: providing services to taxonomists for standard genome sequencing and annotation.</title>
        <authorList>
            <consortium name="The Broad Institute Genomics Platform"/>
            <consortium name="The Broad Institute Genome Sequencing Center for Infectious Disease"/>
            <person name="Wu L."/>
            <person name="Ma J."/>
        </authorList>
    </citation>
    <scope>NUCLEOTIDE SEQUENCE [LARGE SCALE GENOMIC DNA]</scope>
    <source>
        <strain evidence="10">JCM 5062</strain>
    </source>
</reference>
<dbReference type="InterPro" id="IPR005829">
    <property type="entry name" value="Sugar_transporter_CS"/>
</dbReference>
<evidence type="ECO:0000256" key="6">
    <source>
        <dbReference type="ARBA" id="ARBA00023136"/>
    </source>
</evidence>